<keyword evidence="4" id="KW-1185">Reference proteome</keyword>
<name>L1J434_GUITC</name>
<feature type="transmembrane region" description="Helical" evidence="1">
    <location>
        <begin position="131"/>
        <end position="157"/>
    </location>
</feature>
<proteinExistence type="predicted"/>
<dbReference type="EMBL" id="JH993014">
    <property type="protein sequence ID" value="EKX42845.1"/>
    <property type="molecule type" value="Genomic_DNA"/>
</dbReference>
<keyword evidence="1" id="KW-1133">Transmembrane helix</keyword>
<sequence>MIYKSFGSLPAYGESSIALLSNVHAMKLRGGNSTSSSLRAEAITFFTSERTPAALVAGMALSMLFSMPLKQDEGHLRSFAKRVYVALSCSSLCHEMVSVFASSLAIVQILKERRDFAADCPMTMMMQEYPLYFLAVRTHFISGLLCFVGSIAVRMWIEYSTGCNKFAKAMTYLLGSTMVFMLSLFNTSLLCSESLGSMWVKYATAMVRATKHRVGPNIFLAVLLGVMCLKEMAACMGLAGRQMWQEGT</sequence>
<dbReference type="EnsemblProtists" id="EKX42845">
    <property type="protein sequence ID" value="EKX42845"/>
    <property type="gene ID" value="GUITHDRAFT_153454"/>
</dbReference>
<feature type="transmembrane region" description="Helical" evidence="1">
    <location>
        <begin position="218"/>
        <end position="239"/>
    </location>
</feature>
<evidence type="ECO:0000313" key="4">
    <source>
        <dbReference type="Proteomes" id="UP000011087"/>
    </source>
</evidence>
<organism evidence="2">
    <name type="scientific">Guillardia theta (strain CCMP2712)</name>
    <name type="common">Cryptophyte</name>
    <dbReference type="NCBI Taxonomy" id="905079"/>
    <lineage>
        <taxon>Eukaryota</taxon>
        <taxon>Cryptophyceae</taxon>
        <taxon>Pyrenomonadales</taxon>
        <taxon>Geminigeraceae</taxon>
        <taxon>Guillardia</taxon>
    </lineage>
</organism>
<evidence type="ECO:0000313" key="2">
    <source>
        <dbReference type="EMBL" id="EKX42845.1"/>
    </source>
</evidence>
<dbReference type="HOGENOM" id="CLU_1121866_0_0_1"/>
<accession>L1J434</accession>
<reference evidence="2 4" key="1">
    <citation type="journal article" date="2012" name="Nature">
        <title>Algal genomes reveal evolutionary mosaicism and the fate of nucleomorphs.</title>
        <authorList>
            <consortium name="DOE Joint Genome Institute"/>
            <person name="Curtis B.A."/>
            <person name="Tanifuji G."/>
            <person name="Burki F."/>
            <person name="Gruber A."/>
            <person name="Irimia M."/>
            <person name="Maruyama S."/>
            <person name="Arias M.C."/>
            <person name="Ball S.G."/>
            <person name="Gile G.H."/>
            <person name="Hirakawa Y."/>
            <person name="Hopkins J.F."/>
            <person name="Kuo A."/>
            <person name="Rensing S.A."/>
            <person name="Schmutz J."/>
            <person name="Symeonidi A."/>
            <person name="Elias M."/>
            <person name="Eveleigh R.J."/>
            <person name="Herman E.K."/>
            <person name="Klute M.J."/>
            <person name="Nakayama T."/>
            <person name="Obornik M."/>
            <person name="Reyes-Prieto A."/>
            <person name="Armbrust E.V."/>
            <person name="Aves S.J."/>
            <person name="Beiko R.G."/>
            <person name="Coutinho P."/>
            <person name="Dacks J.B."/>
            <person name="Durnford D.G."/>
            <person name="Fast N.M."/>
            <person name="Green B.R."/>
            <person name="Grisdale C.J."/>
            <person name="Hempel F."/>
            <person name="Henrissat B."/>
            <person name="Hoppner M.P."/>
            <person name="Ishida K."/>
            <person name="Kim E."/>
            <person name="Koreny L."/>
            <person name="Kroth P.G."/>
            <person name="Liu Y."/>
            <person name="Malik S.B."/>
            <person name="Maier U.G."/>
            <person name="McRose D."/>
            <person name="Mock T."/>
            <person name="Neilson J.A."/>
            <person name="Onodera N.T."/>
            <person name="Poole A.M."/>
            <person name="Pritham E.J."/>
            <person name="Richards T.A."/>
            <person name="Rocap G."/>
            <person name="Roy S.W."/>
            <person name="Sarai C."/>
            <person name="Schaack S."/>
            <person name="Shirato S."/>
            <person name="Slamovits C.H."/>
            <person name="Spencer D.F."/>
            <person name="Suzuki S."/>
            <person name="Worden A.Z."/>
            <person name="Zauner S."/>
            <person name="Barry K."/>
            <person name="Bell C."/>
            <person name="Bharti A.K."/>
            <person name="Crow J.A."/>
            <person name="Grimwood J."/>
            <person name="Kramer R."/>
            <person name="Lindquist E."/>
            <person name="Lucas S."/>
            <person name="Salamov A."/>
            <person name="McFadden G.I."/>
            <person name="Lane C.E."/>
            <person name="Keeling P.J."/>
            <person name="Gray M.W."/>
            <person name="Grigoriev I.V."/>
            <person name="Archibald J.M."/>
        </authorList>
    </citation>
    <scope>NUCLEOTIDE SEQUENCE</scope>
    <source>
        <strain evidence="2 4">CCMP2712</strain>
    </source>
</reference>
<dbReference type="OMA" id="TIRIPCV"/>
<protein>
    <submittedName>
        <fullName evidence="2 3">Uncharacterized protein</fullName>
    </submittedName>
</protein>
<dbReference type="Proteomes" id="UP000011087">
    <property type="component" value="Unassembled WGS sequence"/>
</dbReference>
<reference evidence="3" key="3">
    <citation type="submission" date="2015-06" db="UniProtKB">
        <authorList>
            <consortium name="EnsemblProtists"/>
        </authorList>
    </citation>
    <scope>IDENTIFICATION</scope>
</reference>
<dbReference type="AlphaFoldDB" id="L1J434"/>
<reference evidence="4" key="2">
    <citation type="submission" date="2012-11" db="EMBL/GenBank/DDBJ databases">
        <authorList>
            <person name="Kuo A."/>
            <person name="Curtis B.A."/>
            <person name="Tanifuji G."/>
            <person name="Burki F."/>
            <person name="Gruber A."/>
            <person name="Irimia M."/>
            <person name="Maruyama S."/>
            <person name="Arias M.C."/>
            <person name="Ball S.G."/>
            <person name="Gile G.H."/>
            <person name="Hirakawa Y."/>
            <person name="Hopkins J.F."/>
            <person name="Rensing S.A."/>
            <person name="Schmutz J."/>
            <person name="Symeonidi A."/>
            <person name="Elias M."/>
            <person name="Eveleigh R.J."/>
            <person name="Herman E.K."/>
            <person name="Klute M.J."/>
            <person name="Nakayama T."/>
            <person name="Obornik M."/>
            <person name="Reyes-Prieto A."/>
            <person name="Armbrust E.V."/>
            <person name="Aves S.J."/>
            <person name="Beiko R.G."/>
            <person name="Coutinho P."/>
            <person name="Dacks J.B."/>
            <person name="Durnford D.G."/>
            <person name="Fast N.M."/>
            <person name="Green B.R."/>
            <person name="Grisdale C."/>
            <person name="Hempe F."/>
            <person name="Henrissat B."/>
            <person name="Hoppner M.P."/>
            <person name="Ishida K.-I."/>
            <person name="Kim E."/>
            <person name="Koreny L."/>
            <person name="Kroth P.G."/>
            <person name="Liu Y."/>
            <person name="Malik S.-B."/>
            <person name="Maier U.G."/>
            <person name="McRose D."/>
            <person name="Mock T."/>
            <person name="Neilson J.A."/>
            <person name="Onodera N.T."/>
            <person name="Poole A.M."/>
            <person name="Pritham E.J."/>
            <person name="Richards T.A."/>
            <person name="Rocap G."/>
            <person name="Roy S.W."/>
            <person name="Sarai C."/>
            <person name="Schaack S."/>
            <person name="Shirato S."/>
            <person name="Slamovits C.H."/>
            <person name="Spencer D.F."/>
            <person name="Suzuki S."/>
            <person name="Worden A.Z."/>
            <person name="Zauner S."/>
            <person name="Barry K."/>
            <person name="Bell C."/>
            <person name="Bharti A.K."/>
            <person name="Crow J.A."/>
            <person name="Grimwood J."/>
            <person name="Kramer R."/>
            <person name="Lindquist E."/>
            <person name="Lucas S."/>
            <person name="Salamov A."/>
            <person name="McFadden G.I."/>
            <person name="Lane C.E."/>
            <person name="Keeling P.J."/>
            <person name="Gray M.W."/>
            <person name="Grigoriev I.V."/>
            <person name="Archibald J.M."/>
        </authorList>
    </citation>
    <scope>NUCLEOTIDE SEQUENCE</scope>
    <source>
        <strain evidence="4">CCMP2712</strain>
    </source>
</reference>
<keyword evidence="1" id="KW-0472">Membrane</keyword>
<dbReference type="OrthoDB" id="46767at2759"/>
<feature type="transmembrane region" description="Helical" evidence="1">
    <location>
        <begin position="169"/>
        <end position="191"/>
    </location>
</feature>
<dbReference type="PaxDb" id="55529-EKX42845"/>
<evidence type="ECO:0000313" key="3">
    <source>
        <dbReference type="EnsemblProtists" id="EKX42845"/>
    </source>
</evidence>
<dbReference type="KEGG" id="gtt:GUITHDRAFT_153454"/>
<dbReference type="RefSeq" id="XP_005829825.1">
    <property type="nucleotide sequence ID" value="XM_005829768.1"/>
</dbReference>
<gene>
    <name evidence="2" type="ORF">GUITHDRAFT_153454</name>
</gene>
<evidence type="ECO:0000256" key="1">
    <source>
        <dbReference type="SAM" id="Phobius"/>
    </source>
</evidence>
<dbReference type="GeneID" id="17299523"/>
<keyword evidence="1" id="KW-0812">Transmembrane</keyword>